<evidence type="ECO:0000313" key="2">
    <source>
        <dbReference type="Proteomes" id="UP000507470"/>
    </source>
</evidence>
<sequence length="687" mass="77959">MKCEIIDLTDNVLPSASGKAYPVNKSGQSLLIWFDDFNYLSLTISKNCVSLALDVFLNTNIDIAYLQYFLTYCPDRTFIQNIFCDFSLAYNVSYIKDVFPHFSNVRIYFYDTFNHCTAQFNVFLESENHLLTNADIYHFLTKKTICWKYVYFTYLLNVKFSLKEISDDENNFKTGSLSTHTSNAVVFVILKHQSCKEQFLHYIYWNGLHVKENDTYILSIDNIITFNQENNCIHVRFSCPDRYNQATIALPYYSAVAYLESAIAVEVTLVNGFMLYIFLQKENRTPVTLLLSALAVSDTTAAILMTIPKCIAYQIYGNQIDYRRIMPYWYIFDFPQCIMYFLLHELKYTFHFVSVLITTLLCLQKTAALLFPMWSKRHLSNTASILYNDDAVIRNCVVWQAQNGAVFQTGWWTQRHMQHVRVSDIDIIHTDWCTFKGNNCHLSDNNGVLDQTGNTKDFQISDVEFRNIRIEGIVPRIFNFNVHAGAVGHISDFSFVNWTIESQPMGDAIHNVIKGSSSAHVSGSNEYPDNDDVERHISNVFPSVIGGSLGDPEAQNGRFAVFSFAINKGDNRADDIGRSTVVLLVLFIGGSFLNPKADKGRFIKVTFRSNIGGNVAIPEGDTILFSSKGAFLPFFCVSRVNPEADKEWIVFTIAFLVVMGGHCRNSGANPGQVLSPFSLVITGIGET</sequence>
<keyword evidence="2" id="KW-1185">Reference proteome</keyword>
<reference evidence="1 2" key="1">
    <citation type="submission" date="2020-06" db="EMBL/GenBank/DDBJ databases">
        <authorList>
            <person name="Li R."/>
            <person name="Bekaert M."/>
        </authorList>
    </citation>
    <scope>NUCLEOTIDE SEQUENCE [LARGE SCALE GENOMIC DNA]</scope>
    <source>
        <strain evidence="2">wild</strain>
    </source>
</reference>
<dbReference type="EMBL" id="CACVKT020007769">
    <property type="protein sequence ID" value="CAC5410380.1"/>
    <property type="molecule type" value="Genomic_DNA"/>
</dbReference>
<accession>A0A6J8DUA9</accession>
<gene>
    <name evidence="1" type="ORF">MCOR_43571</name>
</gene>
<evidence type="ECO:0000313" key="1">
    <source>
        <dbReference type="EMBL" id="CAC5410380.1"/>
    </source>
</evidence>
<dbReference type="SUPFAM" id="SSF81321">
    <property type="entry name" value="Family A G protein-coupled receptor-like"/>
    <property type="match status" value="1"/>
</dbReference>
<name>A0A6J8DUA9_MYTCO</name>
<dbReference type="Proteomes" id="UP000507470">
    <property type="component" value="Unassembled WGS sequence"/>
</dbReference>
<dbReference type="AlphaFoldDB" id="A0A6J8DUA9"/>
<dbReference type="SUPFAM" id="SSF51126">
    <property type="entry name" value="Pectin lyase-like"/>
    <property type="match status" value="1"/>
</dbReference>
<proteinExistence type="predicted"/>
<dbReference type="InterPro" id="IPR011050">
    <property type="entry name" value="Pectin_lyase_fold/virulence"/>
</dbReference>
<organism evidence="1 2">
    <name type="scientific">Mytilus coruscus</name>
    <name type="common">Sea mussel</name>
    <dbReference type="NCBI Taxonomy" id="42192"/>
    <lineage>
        <taxon>Eukaryota</taxon>
        <taxon>Metazoa</taxon>
        <taxon>Spiralia</taxon>
        <taxon>Lophotrochozoa</taxon>
        <taxon>Mollusca</taxon>
        <taxon>Bivalvia</taxon>
        <taxon>Autobranchia</taxon>
        <taxon>Pteriomorphia</taxon>
        <taxon>Mytilida</taxon>
        <taxon>Mytiloidea</taxon>
        <taxon>Mytilidae</taxon>
        <taxon>Mytilinae</taxon>
        <taxon>Mytilus</taxon>
    </lineage>
</organism>
<dbReference type="OrthoDB" id="6168954at2759"/>
<protein>
    <submittedName>
        <fullName evidence="1">Uncharacterized protein</fullName>
    </submittedName>
</protein>
<dbReference type="Gene3D" id="1.20.1070.10">
    <property type="entry name" value="Rhodopsin 7-helix transmembrane proteins"/>
    <property type="match status" value="1"/>
</dbReference>
<dbReference type="Gene3D" id="2.160.20.10">
    <property type="entry name" value="Single-stranded right-handed beta-helix, Pectin lyase-like"/>
    <property type="match status" value="1"/>
</dbReference>
<dbReference type="InterPro" id="IPR012334">
    <property type="entry name" value="Pectin_lyas_fold"/>
</dbReference>